<dbReference type="EMBL" id="VJWX01000225">
    <property type="protein sequence ID" value="TVT44566.1"/>
    <property type="molecule type" value="Genomic_DNA"/>
</dbReference>
<keyword evidence="3" id="KW-1185">Reference proteome</keyword>
<dbReference type="Proteomes" id="UP000320011">
    <property type="component" value="Unassembled WGS sequence"/>
</dbReference>
<dbReference type="InterPro" id="IPR052158">
    <property type="entry name" value="INH-QAR"/>
</dbReference>
<evidence type="ECO:0000259" key="1">
    <source>
        <dbReference type="Pfam" id="PF01965"/>
    </source>
</evidence>
<protein>
    <submittedName>
        <fullName evidence="2">DJ-1/PfpI family protein</fullName>
    </submittedName>
</protein>
<accession>A0A558C721</accession>
<dbReference type="Gene3D" id="3.40.50.880">
    <property type="match status" value="1"/>
</dbReference>
<dbReference type="Pfam" id="PF01965">
    <property type="entry name" value="DJ-1_PfpI"/>
    <property type="match status" value="1"/>
</dbReference>
<proteinExistence type="predicted"/>
<comment type="caution">
    <text evidence="2">The sequence shown here is derived from an EMBL/GenBank/DDBJ whole genome shotgun (WGS) entry which is preliminary data.</text>
</comment>
<dbReference type="InterPro" id="IPR002818">
    <property type="entry name" value="DJ-1/PfpI"/>
</dbReference>
<dbReference type="AlphaFoldDB" id="A0A558C721"/>
<dbReference type="SUPFAM" id="SSF52317">
    <property type="entry name" value="Class I glutamine amidotransferase-like"/>
    <property type="match status" value="1"/>
</dbReference>
<reference evidence="2 3" key="2">
    <citation type="submission" date="2019-08" db="EMBL/GenBank/DDBJ databases">
        <title>Amycolatopsis acidicola sp. nov., isolated from peat swamp forest soil.</title>
        <authorList>
            <person name="Srisuk N."/>
        </authorList>
    </citation>
    <scope>NUCLEOTIDE SEQUENCE [LARGE SCALE GENOMIC DNA]</scope>
    <source>
        <strain evidence="2 3">TBRC 6029</strain>
    </source>
</reference>
<reference evidence="2 3" key="1">
    <citation type="submission" date="2019-07" db="EMBL/GenBank/DDBJ databases">
        <authorList>
            <person name="Duangmal K."/>
            <person name="Teo W.F.A."/>
        </authorList>
    </citation>
    <scope>NUCLEOTIDE SEQUENCE [LARGE SCALE GENOMIC DNA]</scope>
    <source>
        <strain evidence="2 3">TBRC 6029</strain>
    </source>
</reference>
<name>A0A558C721_9PSEU</name>
<dbReference type="PANTHER" id="PTHR43130:SF2">
    <property type="entry name" value="DJ-1_PFPI DOMAIN-CONTAINING PROTEIN"/>
    <property type="match status" value="1"/>
</dbReference>
<organism evidence="2 3">
    <name type="scientific">Amycolatopsis rhizosphaerae</name>
    <dbReference type="NCBI Taxonomy" id="2053003"/>
    <lineage>
        <taxon>Bacteria</taxon>
        <taxon>Bacillati</taxon>
        <taxon>Actinomycetota</taxon>
        <taxon>Actinomycetes</taxon>
        <taxon>Pseudonocardiales</taxon>
        <taxon>Pseudonocardiaceae</taxon>
        <taxon>Amycolatopsis</taxon>
    </lineage>
</organism>
<sequence>MKLDLPEHDGSPIEAAFLVAPGYNPVDIVGAHTALGLLPGARVHLVWKNTDEVMGVPPFPTRPTTTFDECPRNLDVIFAGAVGSEVFEDEETLEFLADRGSRARWVAGSCVGSLLLGAAGLLRGYRATTNFQGVHLLPYYGATYAPGNVVEDRNRITSGPATGGFEIAFRIIQDMYGDEMARESILQAEYDPQPLFKVGTPEMAGPELTALAQEHTRTMTEPLLKISERAAERLGIAV</sequence>
<dbReference type="InterPro" id="IPR029062">
    <property type="entry name" value="Class_I_gatase-like"/>
</dbReference>
<feature type="domain" description="DJ-1/PfpI" evidence="1">
    <location>
        <begin position="15"/>
        <end position="173"/>
    </location>
</feature>
<dbReference type="GO" id="GO:0006355">
    <property type="term" value="P:regulation of DNA-templated transcription"/>
    <property type="evidence" value="ECO:0007669"/>
    <property type="project" value="TreeGrafter"/>
</dbReference>
<evidence type="ECO:0000313" key="2">
    <source>
        <dbReference type="EMBL" id="TVT44566.1"/>
    </source>
</evidence>
<gene>
    <name evidence="2" type="ORF">FNH05_21320</name>
</gene>
<dbReference type="OrthoDB" id="4265717at2"/>
<dbReference type="PANTHER" id="PTHR43130">
    <property type="entry name" value="ARAC-FAMILY TRANSCRIPTIONAL REGULATOR"/>
    <property type="match status" value="1"/>
</dbReference>
<evidence type="ECO:0000313" key="3">
    <source>
        <dbReference type="Proteomes" id="UP000320011"/>
    </source>
</evidence>